<evidence type="ECO:0000313" key="4">
    <source>
        <dbReference type="EMBL" id="KAK4286519.1"/>
    </source>
</evidence>
<evidence type="ECO:0000256" key="2">
    <source>
        <dbReference type="SAM" id="Phobius"/>
    </source>
</evidence>
<evidence type="ECO:0000313" key="5">
    <source>
        <dbReference type="Proteomes" id="UP001293593"/>
    </source>
</evidence>
<feature type="region of interest" description="Disordered" evidence="1">
    <location>
        <begin position="416"/>
        <end position="440"/>
    </location>
</feature>
<dbReference type="PANTHER" id="PTHR47041:SF2">
    <property type="entry name" value="SEC14 CYTOSOLIC FACTOR FAMILY PROTEIN _ PHOSPHOGLYCERIDE TRANSFER FAMILY PROTEIN"/>
    <property type="match status" value="1"/>
</dbReference>
<name>A0AAE1TKD1_9FABA</name>
<dbReference type="InterPro" id="IPR036865">
    <property type="entry name" value="CRAL-TRIO_dom_sf"/>
</dbReference>
<gene>
    <name evidence="4" type="ORF">QN277_003065</name>
</gene>
<feature type="transmembrane region" description="Helical" evidence="2">
    <location>
        <begin position="453"/>
        <end position="475"/>
    </location>
</feature>
<sequence length="484" mass="54471">MEDTLSYSNSSKNSKTSSLATGKKAYKKSLVASRPKSFAEKNYEQLVSLTHGGFGSSTMGHMTFFLLKVAALETVRRFSKHRCPIVWRGLQALQILCYPPFKWIQRWAPFKGLVQSMQILSRPLLVLSIATAFNDQSECSDGTTDCHTDSPDSEACSEPSSVQADSHASHCETASQTLESEKWLIQLYKELENQGITLSERINESELRRFYTASNNDFSSFLASVKKTIRWRETYRILSGEELEMWSDLVFWHGSDMMHRPCLIVRLGVACRTLMSQDRPRFAQAVISQVEYGILHLVDADNSYITVLVDCEGLSPLRIPMQMMRSCSSLLQDHFPNHLGCLLVIRLPAVLRVVAQTFIQVLKPITKKKLKIEGEMYQKVLYDFLPTLPSYLGGSCTCMKCSKSGRRDMQLPYATGTSSGIDSEADISDNENSPSSHPPLELNGHLHGNYDHLLRTAIISVLIVWIFIAFSVGLFDPSSRHLPF</sequence>
<dbReference type="InterPro" id="IPR001251">
    <property type="entry name" value="CRAL-TRIO_dom"/>
</dbReference>
<dbReference type="EMBL" id="JAWXYG010000001">
    <property type="protein sequence ID" value="KAK4286519.1"/>
    <property type="molecule type" value="Genomic_DNA"/>
</dbReference>
<dbReference type="PANTHER" id="PTHR47041">
    <property type="entry name" value="SEC14 CYTOSOLIC FACTOR FAMILY PROTEIN / PHOSPHOGLYCERIDE TRANSFER FAMILY PROTEIN"/>
    <property type="match status" value="1"/>
</dbReference>
<keyword evidence="2" id="KW-1133">Transmembrane helix</keyword>
<dbReference type="Proteomes" id="UP001293593">
    <property type="component" value="Unassembled WGS sequence"/>
</dbReference>
<keyword evidence="5" id="KW-1185">Reference proteome</keyword>
<evidence type="ECO:0000256" key="1">
    <source>
        <dbReference type="SAM" id="MobiDB-lite"/>
    </source>
</evidence>
<dbReference type="CDD" id="cd00170">
    <property type="entry name" value="SEC14"/>
    <property type="match status" value="1"/>
</dbReference>
<dbReference type="Gene3D" id="3.40.525.10">
    <property type="entry name" value="CRAL-TRIO lipid binding domain"/>
    <property type="match status" value="1"/>
</dbReference>
<dbReference type="AlphaFoldDB" id="A0AAE1TKD1"/>
<dbReference type="SUPFAM" id="SSF52087">
    <property type="entry name" value="CRAL/TRIO domain"/>
    <property type="match status" value="1"/>
</dbReference>
<keyword evidence="2" id="KW-0472">Membrane</keyword>
<feature type="region of interest" description="Disordered" evidence="1">
    <location>
        <begin position="141"/>
        <end position="161"/>
    </location>
</feature>
<organism evidence="4 5">
    <name type="scientific">Acacia crassicarpa</name>
    <name type="common">northern wattle</name>
    <dbReference type="NCBI Taxonomy" id="499986"/>
    <lineage>
        <taxon>Eukaryota</taxon>
        <taxon>Viridiplantae</taxon>
        <taxon>Streptophyta</taxon>
        <taxon>Embryophyta</taxon>
        <taxon>Tracheophyta</taxon>
        <taxon>Spermatophyta</taxon>
        <taxon>Magnoliopsida</taxon>
        <taxon>eudicotyledons</taxon>
        <taxon>Gunneridae</taxon>
        <taxon>Pentapetalae</taxon>
        <taxon>rosids</taxon>
        <taxon>fabids</taxon>
        <taxon>Fabales</taxon>
        <taxon>Fabaceae</taxon>
        <taxon>Caesalpinioideae</taxon>
        <taxon>mimosoid clade</taxon>
        <taxon>Acacieae</taxon>
        <taxon>Acacia</taxon>
    </lineage>
</organism>
<protein>
    <recommendedName>
        <fullName evidence="3">CRAL-TRIO domain-containing protein</fullName>
    </recommendedName>
</protein>
<accession>A0AAE1TKD1</accession>
<evidence type="ECO:0000259" key="3">
    <source>
        <dbReference type="PROSITE" id="PS50191"/>
    </source>
</evidence>
<dbReference type="Pfam" id="PF00650">
    <property type="entry name" value="CRAL_TRIO"/>
    <property type="match status" value="1"/>
</dbReference>
<keyword evidence="2" id="KW-0812">Transmembrane</keyword>
<proteinExistence type="predicted"/>
<dbReference type="PROSITE" id="PS50191">
    <property type="entry name" value="CRAL_TRIO"/>
    <property type="match status" value="1"/>
</dbReference>
<comment type="caution">
    <text evidence="4">The sequence shown here is derived from an EMBL/GenBank/DDBJ whole genome shotgun (WGS) entry which is preliminary data.</text>
</comment>
<dbReference type="SMART" id="SM00516">
    <property type="entry name" value="SEC14"/>
    <property type="match status" value="1"/>
</dbReference>
<reference evidence="4" key="1">
    <citation type="submission" date="2023-10" db="EMBL/GenBank/DDBJ databases">
        <title>Chromosome-level genome of the transformable northern wattle, Acacia crassicarpa.</title>
        <authorList>
            <person name="Massaro I."/>
            <person name="Sinha N.R."/>
            <person name="Poethig S."/>
            <person name="Leichty A.R."/>
        </authorList>
    </citation>
    <scope>NUCLEOTIDE SEQUENCE</scope>
    <source>
        <strain evidence="4">Acra3RX</strain>
        <tissue evidence="4">Leaf</tissue>
    </source>
</reference>
<feature type="domain" description="CRAL-TRIO" evidence="3">
    <location>
        <begin position="252"/>
        <end position="400"/>
    </location>
</feature>